<evidence type="ECO:0000313" key="4">
    <source>
        <dbReference type="Proteomes" id="UP000215332"/>
    </source>
</evidence>
<organism evidence="3 4">
    <name type="scientific">Cutibacterium granulosum</name>
    <dbReference type="NCBI Taxonomy" id="33011"/>
    <lineage>
        <taxon>Bacteria</taxon>
        <taxon>Bacillati</taxon>
        <taxon>Actinomycetota</taxon>
        <taxon>Actinomycetes</taxon>
        <taxon>Propionibacteriales</taxon>
        <taxon>Propionibacteriaceae</taxon>
        <taxon>Cutibacterium</taxon>
    </lineage>
</organism>
<evidence type="ECO:0000313" key="3">
    <source>
        <dbReference type="EMBL" id="SNV40013.1"/>
    </source>
</evidence>
<evidence type="ECO:0000256" key="1">
    <source>
        <dbReference type="SAM" id="MobiDB-lite"/>
    </source>
</evidence>
<gene>
    <name evidence="3" type="primary">estB_3</name>
    <name evidence="3" type="ORF">SAMEA4412665_01863</name>
</gene>
<reference evidence="3 4" key="1">
    <citation type="submission" date="2017-06" db="EMBL/GenBank/DDBJ databases">
        <authorList>
            <consortium name="Pathogen Informatics"/>
        </authorList>
    </citation>
    <scope>NUCLEOTIDE SEQUENCE [LARGE SCALE GENOMIC DNA]</scope>
    <source>
        <strain evidence="3 4">NCTC11865</strain>
    </source>
</reference>
<dbReference type="KEGG" id="cgrn:4412665_01863"/>
<dbReference type="EC" id="3.1.1.3" evidence="3"/>
<dbReference type="EMBL" id="LT906441">
    <property type="protein sequence ID" value="SNV40013.1"/>
    <property type="molecule type" value="Genomic_DNA"/>
</dbReference>
<dbReference type="AlphaFoldDB" id="A0A239X1C3"/>
<feature type="signal peptide" evidence="2">
    <location>
        <begin position="1"/>
        <end position="28"/>
    </location>
</feature>
<dbReference type="GO" id="GO:0016042">
    <property type="term" value="P:lipid catabolic process"/>
    <property type="evidence" value="ECO:0007669"/>
    <property type="project" value="InterPro"/>
</dbReference>
<dbReference type="GO" id="GO:0004806">
    <property type="term" value="F:triacylglycerol lipase activity"/>
    <property type="evidence" value="ECO:0007669"/>
    <property type="project" value="UniProtKB-EC"/>
</dbReference>
<dbReference type="PANTHER" id="PTHR37574:SF1">
    <property type="entry name" value="LIPASE B"/>
    <property type="match status" value="1"/>
</dbReference>
<evidence type="ECO:0000256" key="2">
    <source>
        <dbReference type="SAM" id="SignalP"/>
    </source>
</evidence>
<dbReference type="RefSeq" id="WP_036956853.1">
    <property type="nucleotide sequence ID" value="NZ_JAWFFS010000136.1"/>
</dbReference>
<keyword evidence="2" id="KW-0732">Signal</keyword>
<dbReference type="Gene3D" id="3.40.50.1820">
    <property type="entry name" value="alpha/beta hydrolase"/>
    <property type="match status" value="1"/>
</dbReference>
<feature type="chain" id="PRO_5038697601" evidence="2">
    <location>
        <begin position="29"/>
        <end position="337"/>
    </location>
</feature>
<sequence>MRMNRLRATFLAVTASIALMGTTATAFAGPPEDITPEHPGGVAAPHSPEGIPSNIEGPSMSRLLPAIRFANRHPGTKVPGTNDFTCKPRKGTHPVVLVPGTTEDAFITWSYYGPRLQQAGLCVYTFNYNPMTHPLMEASATTGNIYSTAAFMAHFVDKVLKATGADKVDLIGHSQGGGPLPRAYIKYYGGDKKVNHLIGLVPSNKGTSLLGIEKFFNKTGKPANTILTAVAKHMNMESVPQQLQGSTFLKELNDGGMTFPGIKYTVIATRFDNRVFPWTNALIPEPGVKNIVIQDVCHLDFSVHTNITYDPMTFQVVFNALAPDRATPVRCSVRPLT</sequence>
<proteinExistence type="predicted"/>
<dbReference type="InterPro" id="IPR002918">
    <property type="entry name" value="Lipase_EstA/Esterase_EstB"/>
</dbReference>
<dbReference type="Pfam" id="PF01674">
    <property type="entry name" value="Lipase_2"/>
    <property type="match status" value="1"/>
</dbReference>
<name>A0A239X1C3_9ACTN</name>
<feature type="region of interest" description="Disordered" evidence="1">
    <location>
        <begin position="28"/>
        <end position="49"/>
    </location>
</feature>
<keyword evidence="3" id="KW-0378">Hydrolase</keyword>
<accession>A0A239X1C3</accession>
<dbReference type="Proteomes" id="UP000215332">
    <property type="component" value="Chromosome 1"/>
</dbReference>
<dbReference type="SUPFAM" id="SSF53474">
    <property type="entry name" value="alpha/beta-Hydrolases"/>
    <property type="match status" value="1"/>
</dbReference>
<dbReference type="InterPro" id="IPR053228">
    <property type="entry name" value="Stereospecific_Lipase"/>
</dbReference>
<dbReference type="eggNOG" id="COG1075">
    <property type="taxonomic scope" value="Bacteria"/>
</dbReference>
<dbReference type="PANTHER" id="PTHR37574">
    <property type="entry name" value="LIPASE B"/>
    <property type="match status" value="1"/>
</dbReference>
<protein>
    <submittedName>
        <fullName evidence="3">Extracellular esterase estB</fullName>
        <ecNumber evidence="3">3.1.1.3</ecNumber>
    </submittedName>
</protein>
<dbReference type="InterPro" id="IPR029058">
    <property type="entry name" value="AB_hydrolase_fold"/>
</dbReference>